<dbReference type="Gene3D" id="3.40.190.10">
    <property type="entry name" value="Periplasmic binding protein-like II"/>
    <property type="match status" value="2"/>
</dbReference>
<comment type="caution">
    <text evidence="1">The sequence shown here is derived from an EMBL/GenBank/DDBJ whole genome shotgun (WGS) entry which is preliminary data.</text>
</comment>
<proteinExistence type="predicted"/>
<dbReference type="EMBL" id="BNCK01000002">
    <property type="protein sequence ID" value="GHF85937.1"/>
    <property type="molecule type" value="Genomic_DNA"/>
</dbReference>
<evidence type="ECO:0000313" key="2">
    <source>
        <dbReference type="Proteomes" id="UP000623842"/>
    </source>
</evidence>
<reference evidence="1" key="2">
    <citation type="submission" date="2020-09" db="EMBL/GenBank/DDBJ databases">
        <authorList>
            <person name="Sun Q."/>
            <person name="Kim S."/>
        </authorList>
    </citation>
    <scope>NUCLEOTIDE SEQUENCE</scope>
    <source>
        <strain evidence="1">KCTC 42731</strain>
    </source>
</reference>
<reference evidence="1" key="1">
    <citation type="journal article" date="2014" name="Int. J. Syst. Evol. Microbiol.">
        <title>Complete genome sequence of Corynebacterium casei LMG S-19264T (=DSM 44701T), isolated from a smear-ripened cheese.</title>
        <authorList>
            <consortium name="US DOE Joint Genome Institute (JGI-PGF)"/>
            <person name="Walter F."/>
            <person name="Albersmeier A."/>
            <person name="Kalinowski J."/>
            <person name="Ruckert C."/>
        </authorList>
    </citation>
    <scope>NUCLEOTIDE SEQUENCE</scope>
    <source>
        <strain evidence="1">KCTC 42731</strain>
    </source>
</reference>
<dbReference type="RefSeq" id="WP_189768266.1">
    <property type="nucleotide sequence ID" value="NZ_BNCK01000002.1"/>
</dbReference>
<accession>A0A919BFR5</accession>
<keyword evidence="2" id="KW-1185">Reference proteome</keyword>
<protein>
    <submittedName>
        <fullName evidence="1">Uncharacterized protein</fullName>
    </submittedName>
</protein>
<sequence length="281" mass="31622">MNVRVIACLLVFNVVFIGHSHALVNEPVEIIFVSDELAQTEKLTGASLVIEHLKRELAEQLKFVYIGASRKREWLELTSHDNVCLYNKIKTVEREQSAIFSELPIQIFPPNQLITIDVPHLPDELTIEEAIEKYQLKIAIQAGRSYGKDTDKQLQDNLTKLIVVEGLNSTNRIMDMLLSGRINAIVEFPTVVDNSLKANDKTGLIERINAFQIESGAGFAHGYIACSKTPQGQNLINILNAALGRESVQQMMIKQNVFYFPAISHMSITNEWQKLIAQAKH</sequence>
<dbReference type="SUPFAM" id="SSF53850">
    <property type="entry name" value="Periplasmic binding protein-like II"/>
    <property type="match status" value="1"/>
</dbReference>
<evidence type="ECO:0000313" key="1">
    <source>
        <dbReference type="EMBL" id="GHF85937.1"/>
    </source>
</evidence>
<dbReference type="AlphaFoldDB" id="A0A919BFR5"/>
<dbReference type="Proteomes" id="UP000623842">
    <property type="component" value="Unassembled WGS sequence"/>
</dbReference>
<gene>
    <name evidence="1" type="ORF">GCM10017161_11960</name>
</gene>
<name>A0A919BFR5_9GAMM</name>
<organism evidence="1 2">
    <name type="scientific">Thalassotalea marina</name>
    <dbReference type="NCBI Taxonomy" id="1673741"/>
    <lineage>
        <taxon>Bacteria</taxon>
        <taxon>Pseudomonadati</taxon>
        <taxon>Pseudomonadota</taxon>
        <taxon>Gammaproteobacteria</taxon>
        <taxon>Alteromonadales</taxon>
        <taxon>Colwelliaceae</taxon>
        <taxon>Thalassotalea</taxon>
    </lineage>
</organism>